<evidence type="ECO:0000256" key="7">
    <source>
        <dbReference type="ARBA" id="ARBA00023136"/>
    </source>
</evidence>
<feature type="transmembrane region" description="Helical" evidence="8">
    <location>
        <begin position="422"/>
        <end position="441"/>
    </location>
</feature>
<feature type="transmembrane region" description="Helical" evidence="8">
    <location>
        <begin position="278"/>
        <end position="298"/>
    </location>
</feature>
<evidence type="ECO:0000313" key="11">
    <source>
        <dbReference type="Proteomes" id="UP000294684"/>
    </source>
</evidence>
<dbReference type="GO" id="GO:0010041">
    <property type="term" value="P:response to iron(III) ion"/>
    <property type="evidence" value="ECO:0007669"/>
    <property type="project" value="TreeGrafter"/>
</dbReference>
<dbReference type="InterPro" id="IPR038731">
    <property type="entry name" value="RgtA/B/C-like"/>
</dbReference>
<feature type="transmembrane region" description="Helical" evidence="8">
    <location>
        <begin position="398"/>
        <end position="415"/>
    </location>
</feature>
<dbReference type="AlphaFoldDB" id="A0A4R8MUP4"/>
<dbReference type="GO" id="GO:0005886">
    <property type="term" value="C:plasma membrane"/>
    <property type="evidence" value="ECO:0007669"/>
    <property type="project" value="UniProtKB-SubCell"/>
</dbReference>
<evidence type="ECO:0000313" key="10">
    <source>
        <dbReference type="EMBL" id="TDY71888.1"/>
    </source>
</evidence>
<gene>
    <name evidence="10" type="ORF">CLV96_0865</name>
</gene>
<evidence type="ECO:0000256" key="1">
    <source>
        <dbReference type="ARBA" id="ARBA00004651"/>
    </source>
</evidence>
<dbReference type="PANTHER" id="PTHR33908:SF3">
    <property type="entry name" value="UNDECAPRENYL PHOSPHATE-ALPHA-4-AMINO-4-DEOXY-L-ARABINOSE ARABINOSYL TRANSFERASE"/>
    <property type="match status" value="1"/>
</dbReference>
<feature type="transmembrane region" description="Helical" evidence="8">
    <location>
        <begin position="318"/>
        <end position="337"/>
    </location>
</feature>
<comment type="subcellular location">
    <subcellularLocation>
        <location evidence="1">Cell membrane</location>
        <topology evidence="1">Multi-pass membrane protein</topology>
    </subcellularLocation>
</comment>
<dbReference type="GO" id="GO:0009103">
    <property type="term" value="P:lipopolysaccharide biosynthetic process"/>
    <property type="evidence" value="ECO:0007669"/>
    <property type="project" value="UniProtKB-ARBA"/>
</dbReference>
<keyword evidence="4 10" id="KW-0808">Transferase</keyword>
<sequence>MSHPNWYIRMKETLTPSERIFYRILLLLATLPILFTLPLDVIDIDSSQYASISRELVLSGDFFTLFDNGRRYLDKPILTFWTIATSFSLFGISNIAFRIPAIFLSLLSVFSIYRITILTGGKERQGYLASFAYLLAPGFYAMIVDPKIDVYLTAYLVFTYHFYYLGRKKNPNYFYLMYLMMSMGFITKGPISVVIPALSIGGDILFRRDWKLLLSMRVPTGILVLASLPAFWCVLLYKSFNSYGPSFFLWIQSFGRFYKEMYDVKFDPFYFYKSFSWAFFSGVVPMIIYIAFRTYNYIKSLGWKEILRKIRSNEYKDIDFVVPFWVFLFLFLISFSRFPLPQYTYWVLPGAALYFGKIAEESLFRSSVERLRPSFLIAGLVYLVGYFLIPVFVAEVGIVYYVFGAIGILLILLLAQLIPLEVLVTLVGATLFFSSISLQFYPLLTSYQPAKEFGAKIKELEPNEPVVYTFWLSNSKRSYGFYAERNFRNVYDKDKLDKLWSEKPERLLILPSEKLSQLKEFAGAEYSIEPVLERESFKVATPNVAFLKKETRNLVTKKISLVWLKKIQGKSSKNSKV</sequence>
<dbReference type="Proteomes" id="UP000294684">
    <property type="component" value="Unassembled WGS sequence"/>
</dbReference>
<keyword evidence="11" id="KW-1185">Reference proteome</keyword>
<dbReference type="GO" id="GO:0016763">
    <property type="term" value="F:pentosyltransferase activity"/>
    <property type="evidence" value="ECO:0007669"/>
    <property type="project" value="TreeGrafter"/>
</dbReference>
<keyword evidence="5 8" id="KW-0812">Transmembrane</keyword>
<keyword evidence="7 8" id="KW-0472">Membrane</keyword>
<reference evidence="10 11" key="1">
    <citation type="submission" date="2019-03" db="EMBL/GenBank/DDBJ databases">
        <title>Genomic Encyclopedia of Archaeal and Bacterial Type Strains, Phase II (KMG-II): from individual species to whole genera.</title>
        <authorList>
            <person name="Goeker M."/>
        </authorList>
    </citation>
    <scope>NUCLEOTIDE SEQUENCE [LARGE SCALE GENOMIC DNA]</scope>
    <source>
        <strain evidence="10 11">DSM 21537</strain>
    </source>
</reference>
<proteinExistence type="predicted"/>
<feature type="transmembrane region" description="Helical" evidence="8">
    <location>
        <begin position="95"/>
        <end position="115"/>
    </location>
</feature>
<feature type="transmembrane region" description="Helical" evidence="8">
    <location>
        <begin position="371"/>
        <end position="392"/>
    </location>
</feature>
<dbReference type="STRING" id="1193051.LEP1GSC017_3096"/>
<feature type="transmembrane region" description="Helical" evidence="8">
    <location>
        <begin position="20"/>
        <end position="39"/>
    </location>
</feature>
<dbReference type="EMBL" id="SORO01000001">
    <property type="protein sequence ID" value="TDY71888.1"/>
    <property type="molecule type" value="Genomic_DNA"/>
</dbReference>
<evidence type="ECO:0000256" key="2">
    <source>
        <dbReference type="ARBA" id="ARBA00022475"/>
    </source>
</evidence>
<protein>
    <submittedName>
        <fullName evidence="10">4-amino-4-deoxy-L-arabinose transferase-like glycosyltransferase</fullName>
    </submittedName>
</protein>
<feature type="domain" description="Glycosyltransferase RgtA/B/C/D-like" evidence="9">
    <location>
        <begin position="74"/>
        <end position="235"/>
    </location>
</feature>
<name>A0A4R8MUP4_LEPME</name>
<accession>A0A4R8MUP4</accession>
<feature type="transmembrane region" description="Helical" evidence="8">
    <location>
        <begin position="218"/>
        <end position="237"/>
    </location>
</feature>
<feature type="transmembrane region" description="Helical" evidence="8">
    <location>
        <begin position="127"/>
        <end position="144"/>
    </location>
</feature>
<evidence type="ECO:0000256" key="8">
    <source>
        <dbReference type="SAM" id="Phobius"/>
    </source>
</evidence>
<organism evidence="10 11">
    <name type="scientific">Leptospira meyeri</name>
    <dbReference type="NCBI Taxonomy" id="29508"/>
    <lineage>
        <taxon>Bacteria</taxon>
        <taxon>Pseudomonadati</taxon>
        <taxon>Spirochaetota</taxon>
        <taxon>Spirochaetia</taxon>
        <taxon>Leptospirales</taxon>
        <taxon>Leptospiraceae</taxon>
        <taxon>Leptospira</taxon>
    </lineage>
</organism>
<keyword evidence="6 8" id="KW-1133">Transmembrane helix</keyword>
<evidence type="ECO:0000256" key="4">
    <source>
        <dbReference type="ARBA" id="ARBA00022679"/>
    </source>
</evidence>
<keyword evidence="3" id="KW-0328">Glycosyltransferase</keyword>
<comment type="caution">
    <text evidence="10">The sequence shown here is derived from an EMBL/GenBank/DDBJ whole genome shotgun (WGS) entry which is preliminary data.</text>
</comment>
<evidence type="ECO:0000256" key="6">
    <source>
        <dbReference type="ARBA" id="ARBA00022989"/>
    </source>
</evidence>
<dbReference type="InterPro" id="IPR050297">
    <property type="entry name" value="LipidA_mod_glycosyltrf_83"/>
</dbReference>
<keyword evidence="2" id="KW-1003">Cell membrane</keyword>
<feature type="transmembrane region" description="Helical" evidence="8">
    <location>
        <begin position="173"/>
        <end position="198"/>
    </location>
</feature>
<evidence type="ECO:0000259" key="9">
    <source>
        <dbReference type="Pfam" id="PF13231"/>
    </source>
</evidence>
<dbReference type="PANTHER" id="PTHR33908">
    <property type="entry name" value="MANNOSYLTRANSFERASE YKCB-RELATED"/>
    <property type="match status" value="1"/>
</dbReference>
<dbReference type="Pfam" id="PF13231">
    <property type="entry name" value="PMT_2"/>
    <property type="match status" value="1"/>
</dbReference>
<evidence type="ECO:0000256" key="3">
    <source>
        <dbReference type="ARBA" id="ARBA00022676"/>
    </source>
</evidence>
<evidence type="ECO:0000256" key="5">
    <source>
        <dbReference type="ARBA" id="ARBA00022692"/>
    </source>
</evidence>